<dbReference type="PANTHER" id="PTHR13087">
    <property type="entry name" value="NF-KAPPA B ACTIVATING PROTEIN"/>
    <property type="match status" value="1"/>
</dbReference>
<dbReference type="OrthoDB" id="273141at2759"/>
<organism evidence="4 5">
    <name type="scientific">Coemansia spiralis</name>
    <dbReference type="NCBI Taxonomy" id="417178"/>
    <lineage>
        <taxon>Eukaryota</taxon>
        <taxon>Fungi</taxon>
        <taxon>Fungi incertae sedis</taxon>
        <taxon>Zoopagomycota</taxon>
        <taxon>Kickxellomycotina</taxon>
        <taxon>Kickxellomycetes</taxon>
        <taxon>Kickxellales</taxon>
        <taxon>Kickxellaceae</taxon>
        <taxon>Coemansia</taxon>
    </lineage>
</organism>
<comment type="similarity">
    <text evidence="1">Belongs to the NKAP family.</text>
</comment>
<dbReference type="InterPro" id="IPR009269">
    <property type="entry name" value="NKAP_C"/>
</dbReference>
<dbReference type="EMBL" id="JANBTW010000036">
    <property type="protein sequence ID" value="KAJ2676838.1"/>
    <property type="molecule type" value="Genomic_DNA"/>
</dbReference>
<feature type="region of interest" description="Disordered" evidence="2">
    <location>
        <begin position="1"/>
        <end position="119"/>
    </location>
</feature>
<dbReference type="PANTHER" id="PTHR13087:SF0">
    <property type="entry name" value="NFKB ACTIVATING PROTEIN LIKE"/>
    <property type="match status" value="1"/>
</dbReference>
<feature type="compositionally biased region" description="Basic residues" evidence="2">
    <location>
        <begin position="198"/>
        <end position="214"/>
    </location>
</feature>
<feature type="compositionally biased region" description="Basic residues" evidence="2">
    <location>
        <begin position="242"/>
        <end position="251"/>
    </location>
</feature>
<dbReference type="Pfam" id="PF06047">
    <property type="entry name" value="Nkap_C"/>
    <property type="match status" value="1"/>
</dbReference>
<feature type="compositionally biased region" description="Basic and acidic residues" evidence="2">
    <location>
        <begin position="7"/>
        <end position="17"/>
    </location>
</feature>
<proteinExistence type="inferred from homology"/>
<evidence type="ECO:0000313" key="4">
    <source>
        <dbReference type="EMBL" id="KAJ2676838.1"/>
    </source>
</evidence>
<evidence type="ECO:0000256" key="1">
    <source>
        <dbReference type="ARBA" id="ARBA00009313"/>
    </source>
</evidence>
<evidence type="ECO:0000313" key="5">
    <source>
        <dbReference type="Proteomes" id="UP001151518"/>
    </source>
</evidence>
<feature type="domain" description="NF-kappa-B-activating protein C-terminal" evidence="3">
    <location>
        <begin position="328"/>
        <end position="427"/>
    </location>
</feature>
<comment type="caution">
    <text evidence="4">The sequence shown here is derived from an EMBL/GenBank/DDBJ whole genome shotgun (WGS) entry which is preliminary data.</text>
</comment>
<feature type="compositionally biased region" description="Basic and acidic residues" evidence="2">
    <location>
        <begin position="285"/>
        <end position="297"/>
    </location>
</feature>
<protein>
    <recommendedName>
        <fullName evidence="3">NF-kappa-B-activating protein C-terminal domain-containing protein</fullName>
    </recommendedName>
</protein>
<feature type="compositionally biased region" description="Basic and acidic residues" evidence="2">
    <location>
        <begin position="24"/>
        <end position="77"/>
    </location>
</feature>
<dbReference type="InterPro" id="IPR040466">
    <property type="entry name" value="NKAP"/>
</dbReference>
<dbReference type="AlphaFoldDB" id="A0A9W8G780"/>
<dbReference type="GO" id="GO:0010468">
    <property type="term" value="P:regulation of gene expression"/>
    <property type="evidence" value="ECO:0007669"/>
    <property type="project" value="TreeGrafter"/>
</dbReference>
<reference evidence="4" key="1">
    <citation type="submission" date="2022-07" db="EMBL/GenBank/DDBJ databases">
        <title>Phylogenomic reconstructions and comparative analyses of Kickxellomycotina fungi.</title>
        <authorList>
            <person name="Reynolds N.K."/>
            <person name="Stajich J.E."/>
            <person name="Barry K."/>
            <person name="Grigoriev I.V."/>
            <person name="Crous P."/>
            <person name="Smith M.E."/>
        </authorList>
    </citation>
    <scope>NUCLEOTIDE SEQUENCE</scope>
    <source>
        <strain evidence="4">NRRL 3115</strain>
    </source>
</reference>
<gene>
    <name evidence="4" type="ORF">GGI25_003373</name>
</gene>
<feature type="compositionally biased region" description="Basic and acidic residues" evidence="2">
    <location>
        <begin position="252"/>
        <end position="276"/>
    </location>
</feature>
<feature type="compositionally biased region" description="Basic residues" evidence="2">
    <location>
        <begin position="222"/>
        <end position="234"/>
    </location>
</feature>
<dbReference type="Proteomes" id="UP001151518">
    <property type="component" value="Unassembled WGS sequence"/>
</dbReference>
<feature type="region of interest" description="Disordered" evidence="2">
    <location>
        <begin position="175"/>
        <end position="336"/>
    </location>
</feature>
<evidence type="ECO:0000259" key="3">
    <source>
        <dbReference type="Pfam" id="PF06047"/>
    </source>
</evidence>
<name>A0A9W8G780_9FUNG</name>
<dbReference type="GO" id="GO:0003682">
    <property type="term" value="F:chromatin binding"/>
    <property type="evidence" value="ECO:0007669"/>
    <property type="project" value="InterPro"/>
</dbReference>
<accession>A0A9W8G780</accession>
<evidence type="ECO:0000256" key="2">
    <source>
        <dbReference type="SAM" id="MobiDB-lite"/>
    </source>
</evidence>
<dbReference type="GO" id="GO:0005634">
    <property type="term" value="C:nucleus"/>
    <property type="evidence" value="ECO:0007669"/>
    <property type="project" value="TreeGrafter"/>
</dbReference>
<sequence length="430" mass="49312">MSLPSKEYQHRLQERSYRSPSRSEQSRGDYDGYRSRTRNDNDDRERREYRRSDYRTNDKYGRSRGGYESRSRFDDRTSSSYSQSRPARSRSPKPAASNEKRRTSRFTPANHGRGGWPDPEYLAERWAQREAKKFSIWALSPSSSADEEDRLEEARILAEQQRRLDELAGKATYVEADISSDDMSDNGASLTGSESAARPRKSSKKRSHSSKTSHHRPDDRKKEKRSSKHKGSRSKRSEDGSKRRRNHRHQSSRYDSDSSKASDNDSGSGEHSDRRTSSRAASRKNRPDKDNKVDAQEPKSVNGDTDGYSSEEVGPMPSSERIPALTERSFGGALLPGEGSAMAAYVQSGERIPRRGEIGVDQNMIERLENSGYVMSGNRHRRMDAVRQRKESQIITAEEKRKMLLETQEERRKKESQIIAEFRDMLSKKK</sequence>